<sequence>MTDHIENGGPAFPFKSVYRDSQGIDHEIVNKGLTLRDWFAGQALMGIGAWCPRNCEPGSPEWHEARVKLAYRDADAMLDARKGGAA</sequence>
<dbReference type="RefSeq" id="WP_139208184.1">
    <property type="nucleotide sequence ID" value="NZ_CP067124.1"/>
</dbReference>
<dbReference type="Proteomes" id="UP000199054">
    <property type="component" value="Unassembled WGS sequence"/>
</dbReference>
<reference evidence="1 2" key="1">
    <citation type="submission" date="2016-10" db="EMBL/GenBank/DDBJ databases">
        <authorList>
            <person name="de Groot N.N."/>
        </authorList>
    </citation>
    <scope>NUCLEOTIDE SEQUENCE [LARGE SCALE GENOMIC DNA]</scope>
    <source>
        <strain evidence="1 2">DSM 8512</strain>
    </source>
</reference>
<dbReference type="EMBL" id="FODE01000020">
    <property type="protein sequence ID" value="SEN87808.1"/>
    <property type="molecule type" value="Genomic_DNA"/>
</dbReference>
<proteinExistence type="predicted"/>
<evidence type="ECO:0000313" key="2">
    <source>
        <dbReference type="Proteomes" id="UP000199054"/>
    </source>
</evidence>
<dbReference type="AlphaFoldDB" id="A0A1H8K5Z3"/>
<evidence type="ECO:0000313" key="1">
    <source>
        <dbReference type="EMBL" id="SEN87808.1"/>
    </source>
</evidence>
<dbReference type="OrthoDB" id="8404447at2"/>
<dbReference type="STRING" id="34002.SAMN04489859_102051"/>
<keyword evidence="2" id="KW-1185">Reference proteome</keyword>
<name>A0A1H8K5Z3_9RHOB</name>
<gene>
    <name evidence="1" type="ORF">SAMN04489859_102051</name>
</gene>
<organism evidence="1 2">
    <name type="scientific">Paracoccus alcaliphilus</name>
    <dbReference type="NCBI Taxonomy" id="34002"/>
    <lineage>
        <taxon>Bacteria</taxon>
        <taxon>Pseudomonadati</taxon>
        <taxon>Pseudomonadota</taxon>
        <taxon>Alphaproteobacteria</taxon>
        <taxon>Rhodobacterales</taxon>
        <taxon>Paracoccaceae</taxon>
        <taxon>Paracoccus</taxon>
    </lineage>
</organism>
<accession>A0A1H8K5Z3</accession>
<protein>
    <submittedName>
        <fullName evidence="1">Uncharacterized protein</fullName>
    </submittedName>
</protein>